<gene>
    <name evidence="2" type="ORF">V6256_11645</name>
</gene>
<evidence type="ECO:0000313" key="2">
    <source>
        <dbReference type="EMBL" id="MEL0630260.1"/>
    </source>
</evidence>
<keyword evidence="1" id="KW-0472">Membrane</keyword>
<evidence type="ECO:0008006" key="4">
    <source>
        <dbReference type="Google" id="ProtNLM"/>
    </source>
</evidence>
<feature type="transmembrane region" description="Helical" evidence="1">
    <location>
        <begin position="125"/>
        <end position="154"/>
    </location>
</feature>
<dbReference type="EMBL" id="JBAKAZ010000047">
    <property type="protein sequence ID" value="MEL0630260.1"/>
    <property type="molecule type" value="Genomic_DNA"/>
</dbReference>
<keyword evidence="1" id="KW-1133">Transmembrane helix</keyword>
<reference evidence="2 3" key="1">
    <citation type="submission" date="2024-02" db="EMBL/GenBank/DDBJ databases">
        <title>Bacteria isolated from the canopy kelp, Nereocystis luetkeana.</title>
        <authorList>
            <person name="Pfister C.A."/>
            <person name="Younker I.T."/>
            <person name="Light S.H."/>
        </authorList>
    </citation>
    <scope>NUCLEOTIDE SEQUENCE [LARGE SCALE GENOMIC DNA]</scope>
    <source>
        <strain evidence="2 3">TI.1.05</strain>
    </source>
</reference>
<evidence type="ECO:0000256" key="1">
    <source>
        <dbReference type="SAM" id="Phobius"/>
    </source>
</evidence>
<comment type="caution">
    <text evidence="2">The sequence shown here is derived from an EMBL/GenBank/DDBJ whole genome shotgun (WGS) entry which is preliminary data.</text>
</comment>
<protein>
    <recommendedName>
        <fullName evidence="4">Integral membrane protein DUF2269</fullName>
    </recommendedName>
</protein>
<proteinExistence type="predicted"/>
<sequence>MEFQYLVIARALHVVAVVLWIGGVAFVATVLIPAIRNAKTTDNKLHLFEMLESKFSLQAKLTTLITGLSGFYMLYAMNLWSTMHWWIYTMLLIWAIFTLVLFVLEPWFLHKWFHQQALKNSDKAFYYLQLMHTILLTVSLLVIFAGVAGAHGLFY</sequence>
<feature type="transmembrane region" description="Helical" evidence="1">
    <location>
        <begin position="83"/>
        <end position="104"/>
    </location>
</feature>
<name>A0ABU9GSF8_9GAMM</name>
<accession>A0ABU9GSF8</accession>
<organism evidence="2 3">
    <name type="scientific">Psychromonas aquatilis</name>
    <dbReference type="NCBI Taxonomy" id="2005072"/>
    <lineage>
        <taxon>Bacteria</taxon>
        <taxon>Pseudomonadati</taxon>
        <taxon>Pseudomonadota</taxon>
        <taxon>Gammaproteobacteria</taxon>
        <taxon>Alteromonadales</taxon>
        <taxon>Psychromonadaceae</taxon>
        <taxon>Psychromonas</taxon>
    </lineage>
</organism>
<keyword evidence="3" id="KW-1185">Reference proteome</keyword>
<dbReference type="Proteomes" id="UP001369082">
    <property type="component" value="Unassembled WGS sequence"/>
</dbReference>
<feature type="transmembrane region" description="Helical" evidence="1">
    <location>
        <begin position="12"/>
        <end position="35"/>
    </location>
</feature>
<dbReference type="RefSeq" id="WP_341598386.1">
    <property type="nucleotide sequence ID" value="NZ_JBAKAZ010000047.1"/>
</dbReference>
<keyword evidence="1" id="KW-0812">Transmembrane</keyword>
<evidence type="ECO:0000313" key="3">
    <source>
        <dbReference type="Proteomes" id="UP001369082"/>
    </source>
</evidence>